<proteinExistence type="predicted"/>
<dbReference type="RefSeq" id="WP_007719102.1">
    <property type="nucleotide sequence ID" value="NZ_CABJCG010000013.1"/>
</dbReference>
<dbReference type="EMBL" id="FOIM01000013">
    <property type="protein sequence ID" value="SET76020.1"/>
    <property type="molecule type" value="Genomic_DNA"/>
</dbReference>
<evidence type="ECO:0000313" key="1">
    <source>
        <dbReference type="EMBL" id="SET76020.1"/>
    </source>
</evidence>
<name>A0A1I0GXV3_9FIRM</name>
<dbReference type="GeneID" id="93275904"/>
<protein>
    <submittedName>
        <fullName evidence="1">Uncharacterized protein</fullName>
    </submittedName>
</protein>
<accession>A0A1I0GXV3</accession>
<dbReference type="Proteomes" id="UP000198508">
    <property type="component" value="Unassembled WGS sequence"/>
</dbReference>
<dbReference type="STRING" id="460384.SAMN05216313_113117"/>
<keyword evidence="2" id="KW-1185">Reference proteome</keyword>
<evidence type="ECO:0000313" key="2">
    <source>
        <dbReference type="Proteomes" id="UP000198508"/>
    </source>
</evidence>
<dbReference type="AlphaFoldDB" id="A0A1I0GXV3"/>
<organism evidence="1 2">
    <name type="scientific">Enterocloster lavalensis</name>
    <dbReference type="NCBI Taxonomy" id="460384"/>
    <lineage>
        <taxon>Bacteria</taxon>
        <taxon>Bacillati</taxon>
        <taxon>Bacillota</taxon>
        <taxon>Clostridia</taxon>
        <taxon>Lachnospirales</taxon>
        <taxon>Lachnospiraceae</taxon>
        <taxon>Enterocloster</taxon>
    </lineage>
</organism>
<sequence length="49" mass="5711">MASYVSPKIRDKFESLSIDLKNDILERNVQLYTLQDLIRVLEQIVEEGS</sequence>
<gene>
    <name evidence="1" type="ORF">SAMN05216313_113117</name>
</gene>
<reference evidence="2" key="1">
    <citation type="submission" date="2016-10" db="EMBL/GenBank/DDBJ databases">
        <authorList>
            <person name="Varghese N."/>
            <person name="Submissions S."/>
        </authorList>
    </citation>
    <scope>NUCLEOTIDE SEQUENCE [LARGE SCALE GENOMIC DNA]</scope>
    <source>
        <strain evidence="2">NLAE-zl-G277</strain>
    </source>
</reference>